<evidence type="ECO:0000313" key="3">
    <source>
        <dbReference type="EMBL" id="CUP99689.1"/>
    </source>
</evidence>
<evidence type="ECO:0000256" key="2">
    <source>
        <dbReference type="SAM" id="SignalP"/>
    </source>
</evidence>
<evidence type="ECO:0000313" key="4">
    <source>
        <dbReference type="Proteomes" id="UP000095765"/>
    </source>
</evidence>
<evidence type="ECO:0008006" key="5">
    <source>
        <dbReference type="Google" id="ProtNLM"/>
    </source>
</evidence>
<name>A0A174SYR1_9FIRM</name>
<protein>
    <recommendedName>
        <fullName evidence="5">DUF3299 domain-containing protein</fullName>
    </recommendedName>
</protein>
<dbReference type="EMBL" id="CZBE01000020">
    <property type="protein sequence ID" value="CUP99689.1"/>
    <property type="molecule type" value="Genomic_DNA"/>
</dbReference>
<dbReference type="Proteomes" id="UP000095765">
    <property type="component" value="Unassembled WGS sequence"/>
</dbReference>
<dbReference type="RefSeq" id="WP_055245672.1">
    <property type="nucleotide sequence ID" value="NZ_CABIWA010000001.1"/>
</dbReference>
<dbReference type="PROSITE" id="PS51257">
    <property type="entry name" value="PROKAR_LIPOPROTEIN"/>
    <property type="match status" value="1"/>
</dbReference>
<reference evidence="3 4" key="1">
    <citation type="submission" date="2015-09" db="EMBL/GenBank/DDBJ databases">
        <authorList>
            <consortium name="Pathogen Informatics"/>
        </authorList>
    </citation>
    <scope>NUCLEOTIDE SEQUENCE [LARGE SCALE GENOMIC DNA]</scope>
    <source>
        <strain evidence="3 4">2789STDY5834939</strain>
    </source>
</reference>
<feature type="chain" id="PRO_5008033316" description="DUF3299 domain-containing protein" evidence="2">
    <location>
        <begin position="23"/>
        <end position="193"/>
    </location>
</feature>
<keyword evidence="2" id="KW-0732">Signal</keyword>
<feature type="signal peptide" evidence="2">
    <location>
        <begin position="1"/>
        <end position="22"/>
    </location>
</feature>
<proteinExistence type="predicted"/>
<accession>A0A174SYR1</accession>
<feature type="region of interest" description="Disordered" evidence="1">
    <location>
        <begin position="24"/>
        <end position="74"/>
    </location>
</feature>
<sequence>MKKRLFCLFLAVWMTLSLCACGKDSEKDTENKTPSSNAEMSAPEAEIIPTPDEQGTPKEQTPEESEQPQASADGVDVDLTALSSTMVYSEVYNMLYFYPEDYYGKTVKMTGLFNVYQSVDENGVVLDMPVAYACIISDATACCAEGMEFVLEGDYIYPDDYPELGAEITVIGEFQSYAENGIAWYHLVNARMV</sequence>
<dbReference type="OrthoDB" id="359707at2"/>
<evidence type="ECO:0000256" key="1">
    <source>
        <dbReference type="SAM" id="MobiDB-lite"/>
    </source>
</evidence>
<dbReference type="AlphaFoldDB" id="A0A174SYR1"/>
<gene>
    <name evidence="3" type="ORF">ERS852551_02693</name>
</gene>
<organism evidence="3 4">
    <name type="scientific">Anaerotruncus colihominis</name>
    <dbReference type="NCBI Taxonomy" id="169435"/>
    <lineage>
        <taxon>Bacteria</taxon>
        <taxon>Bacillati</taxon>
        <taxon>Bacillota</taxon>
        <taxon>Clostridia</taxon>
        <taxon>Eubacteriales</taxon>
        <taxon>Oscillospiraceae</taxon>
        <taxon>Anaerotruncus</taxon>
    </lineage>
</organism>